<dbReference type="SUPFAM" id="SSF52540">
    <property type="entry name" value="P-loop containing nucleoside triphosphate hydrolases"/>
    <property type="match status" value="1"/>
</dbReference>
<dbReference type="Pfam" id="PF00069">
    <property type="entry name" value="Pkinase"/>
    <property type="match status" value="1"/>
</dbReference>
<dbReference type="CDD" id="cd01949">
    <property type="entry name" value="GGDEF"/>
    <property type="match status" value="1"/>
</dbReference>
<dbReference type="Gene3D" id="3.40.50.300">
    <property type="entry name" value="P-loop containing nucleotide triphosphate hydrolases"/>
    <property type="match status" value="1"/>
</dbReference>
<dbReference type="InterPro" id="IPR041664">
    <property type="entry name" value="AAA_16"/>
</dbReference>
<dbReference type="Pfam" id="PF00990">
    <property type="entry name" value="GGDEF"/>
    <property type="match status" value="1"/>
</dbReference>
<dbReference type="GO" id="GO:0004672">
    <property type="term" value="F:protein kinase activity"/>
    <property type="evidence" value="ECO:0007669"/>
    <property type="project" value="InterPro"/>
</dbReference>
<evidence type="ECO:0000313" key="5">
    <source>
        <dbReference type="Proteomes" id="UP000192907"/>
    </source>
</evidence>
<evidence type="ECO:0000313" key="4">
    <source>
        <dbReference type="EMBL" id="SMF49503.1"/>
    </source>
</evidence>
<accession>A0A1Y6CFF6</accession>
<dbReference type="InterPro" id="IPR003018">
    <property type="entry name" value="GAF"/>
</dbReference>
<reference evidence="5" key="1">
    <citation type="submission" date="2017-04" db="EMBL/GenBank/DDBJ databases">
        <authorList>
            <person name="Varghese N."/>
            <person name="Submissions S."/>
        </authorList>
    </citation>
    <scope>NUCLEOTIDE SEQUENCE [LARGE SCALE GENOMIC DNA]</scope>
    <source>
        <strain evidence="5">RKEM611</strain>
    </source>
</reference>
<name>A0A1Y6CFF6_9BACT</name>
<dbReference type="Gene3D" id="1.10.510.10">
    <property type="entry name" value="Transferase(Phosphotransferase) domain 1"/>
    <property type="match status" value="1"/>
</dbReference>
<gene>
    <name evidence="4" type="ORF">SAMN06296036_11583</name>
</gene>
<dbReference type="NCBIfam" id="TIGR00254">
    <property type="entry name" value="GGDEF"/>
    <property type="match status" value="1"/>
</dbReference>
<evidence type="ECO:0000259" key="2">
    <source>
        <dbReference type="PROSITE" id="PS50011"/>
    </source>
</evidence>
<dbReference type="InterPro" id="IPR043128">
    <property type="entry name" value="Rev_trsase/Diguanyl_cyclase"/>
</dbReference>
<dbReference type="SUPFAM" id="SSF55781">
    <property type="entry name" value="GAF domain-like"/>
    <property type="match status" value="1"/>
</dbReference>
<dbReference type="SMART" id="SM00065">
    <property type="entry name" value="GAF"/>
    <property type="match status" value="1"/>
</dbReference>
<dbReference type="SUPFAM" id="SSF56112">
    <property type="entry name" value="Protein kinase-like (PK-like)"/>
    <property type="match status" value="1"/>
</dbReference>
<keyword evidence="5" id="KW-1185">Reference proteome</keyword>
<dbReference type="PANTHER" id="PTHR43642:SF1">
    <property type="entry name" value="HYBRID SIGNAL TRANSDUCTION HISTIDINE KINASE G"/>
    <property type="match status" value="1"/>
</dbReference>
<dbReference type="InterPro" id="IPR011009">
    <property type="entry name" value="Kinase-like_dom_sf"/>
</dbReference>
<dbReference type="CDD" id="cd14014">
    <property type="entry name" value="STKc_PknB_like"/>
    <property type="match status" value="1"/>
</dbReference>
<dbReference type="SMART" id="SM00267">
    <property type="entry name" value="GGDEF"/>
    <property type="match status" value="1"/>
</dbReference>
<dbReference type="PROSITE" id="PS50011">
    <property type="entry name" value="PROTEIN_KINASE_DOM"/>
    <property type="match status" value="1"/>
</dbReference>
<sequence>MPLNFKKKSLLQPEPSTASVPGYHSLVRIFESPRSRIFRAIRKKDQKKVVLKILQEEFIERSEILRYKNQFSILSHSDLKCAPRVLDLVKYHNSPMLVFEDTGIDSLQSLLEQSSLKIKEALEIAIAITEALMELHSHSIIHKDINPSNLLYDRKTGEIQVIDFGISTQLSREHMALDAEMVTEGSLPYMSPEQTGRMNRYLDSRTDLYSLGIVIYELLTGAVPFQSEDPLQLIHYHIAKRPIPPKELDNGIPGVLSDIVMKLLSKNVEDRYQSAWGVKADLQKCAEGLRDSHYVRKFPLGLQDVSNQLRISQNLYGRSQEVALLQSNYESVVGGNKVAVFISGYPGVGKTSLTKELYKQVSHHRGFYISGKYEILRRSVPYSAITEAFTELCRQILSESEYLLHEWRHKIQNALGDNGQVMVDLVPELEHIIGVQPAAQLLGPSESENRFLVLFKKFVKIFAQANHPLVMYLDDLQWIDLSSIRLLQMLLEDSDLEGLYFIGAFRDKDIGPTHPLGLMMERLQEASIIIDQIHLQPLSLPDINRMVADTLHTTVEKSEALSDLVFQKTGGNPFFTEEFLKNLYTNKLLYFEAQKGHWDWELDKIKYADLTDNVVELMTEKIKRLPEGTVELIRYGACIGARFDLATLATVANSNLTRVAQGLHQAINEGLVIPIGDNYRLIELDIPIAPDEVKIEYRFAHDRILQAACDLMESRQRKFVRRRVAKIMLDQGDQFREENIFTIVNHLNQSMELIQAKDELIELLKLNLDAARKAKSSSAYPLAFEYLSSSYDLIDETMWDTHCDLLIDFCQEACEVAFLAQEIAAMEKFASLVLQKGRNLLEKIPIYETQVQAAVARNDMMTAVSQGKEILGQLGVRVPDNPSLAQILKGFAWCWWKLLGVDTQKILDKQEMKDPYQLARIHFQYSLSQCIFLYMPKQVPLSICDSILTTMKHGVAPTSALAFTSYGIMISGIFHAYDTGYRYGELGIQLYQRLKAKEVEATILVTFNLYIRPWKDPVRSTLPSLLEAYQSGLDSGNIEFAVHGAMGYCYRSFLAGVELRSVQKDMKNYRQAIRSLAHHGNTYILDLYHQAVENLVSEDEAIEPWRIKGDYYDDDEMLVTHRQNKDAAGLFLTYFMKVKMAYIYEQNELALEWGEAAKKEFKAGIGTYNGTVFYFYRALSLLKAVQAGAGIERKRFLREAKSITKKFKKWAKASYDNQGHRYLILKAEWQRLHGRSFQAQQLYDEAITVARHHEFYQDEALGNELAAMFHLAENRHTMAVAYMKRARYGYQRWGALSKVSYLEKNYPHLINSPGDRTLTGSLATMSSSTIDITTLKKALLAIAEETIHSRMLEKIISSAIEFAGAQKGILLLKKDGEFYVEAEGSTDLEKPKILQSIPLEESEEICIAVINYVKRTAKPIVIDDAQVDQDLIASLSKDPYIVKNKVKSILCIPILVGGAAGSEIIGLLYLENNHTSNTFTVERIETLEIICLSAAGRLELSVKAATDGLTGLYNHDYFQNMLEQEILQSQRQLRNLSLVMIDIDHFKKFNDKWGHQVGDLVLKHVADLVKQTCRKSDIVARYGGEELSVILPETNSDLAENVAERIRQVIEKSIVEHEGHHLNVTVSLGVSYLREDIRTATALIKRADEALYASKENGRNCVTLT</sequence>
<dbReference type="InterPro" id="IPR029016">
    <property type="entry name" value="GAF-like_dom_sf"/>
</dbReference>
<feature type="domain" description="Protein kinase" evidence="2">
    <location>
        <begin position="23"/>
        <end position="295"/>
    </location>
</feature>
<dbReference type="STRING" id="1513793.SAMN06296036_11583"/>
<dbReference type="Pfam" id="PF01590">
    <property type="entry name" value="GAF"/>
    <property type="match status" value="1"/>
</dbReference>
<dbReference type="PANTHER" id="PTHR43642">
    <property type="entry name" value="HYBRID SIGNAL TRANSDUCTION HISTIDINE KINASE G"/>
    <property type="match status" value="1"/>
</dbReference>
<proteinExistence type="predicted"/>
<organism evidence="4 5">
    <name type="scientific">Pseudobacteriovorax antillogorgiicola</name>
    <dbReference type="NCBI Taxonomy" id="1513793"/>
    <lineage>
        <taxon>Bacteria</taxon>
        <taxon>Pseudomonadati</taxon>
        <taxon>Bdellovibrionota</taxon>
        <taxon>Oligoflexia</taxon>
        <taxon>Oligoflexales</taxon>
        <taxon>Pseudobacteriovoracaceae</taxon>
        <taxon>Pseudobacteriovorax</taxon>
    </lineage>
</organism>
<dbReference type="InterPro" id="IPR000719">
    <property type="entry name" value="Prot_kinase_dom"/>
</dbReference>
<dbReference type="InterPro" id="IPR027417">
    <property type="entry name" value="P-loop_NTPase"/>
</dbReference>
<comment type="subcellular location">
    <subcellularLocation>
        <location evidence="1">Membrane</location>
        <topology evidence="1">Single-pass membrane protein</topology>
    </subcellularLocation>
</comment>
<dbReference type="InterPro" id="IPR053159">
    <property type="entry name" value="Hybrid_Histidine_Kinase"/>
</dbReference>
<dbReference type="GO" id="GO:0016020">
    <property type="term" value="C:membrane"/>
    <property type="evidence" value="ECO:0007669"/>
    <property type="project" value="UniProtKB-SubCell"/>
</dbReference>
<dbReference type="InterPro" id="IPR000160">
    <property type="entry name" value="GGDEF_dom"/>
</dbReference>
<protein>
    <submittedName>
        <fullName evidence="4">Diguanylate cyclase (GGDEF) domain-containing protein</fullName>
    </submittedName>
</protein>
<dbReference type="Gene3D" id="3.30.70.270">
    <property type="match status" value="1"/>
</dbReference>
<feature type="domain" description="GGDEF" evidence="3">
    <location>
        <begin position="1534"/>
        <end position="1665"/>
    </location>
</feature>
<dbReference type="InterPro" id="IPR029787">
    <property type="entry name" value="Nucleotide_cyclase"/>
</dbReference>
<dbReference type="Pfam" id="PF13191">
    <property type="entry name" value="AAA_16"/>
    <property type="match status" value="1"/>
</dbReference>
<dbReference type="PROSITE" id="PS50887">
    <property type="entry name" value="GGDEF"/>
    <property type="match status" value="1"/>
</dbReference>
<dbReference type="GO" id="GO:0005524">
    <property type="term" value="F:ATP binding"/>
    <property type="evidence" value="ECO:0007669"/>
    <property type="project" value="InterPro"/>
</dbReference>
<dbReference type="SUPFAM" id="SSF55073">
    <property type="entry name" value="Nucleotide cyclase"/>
    <property type="match status" value="1"/>
</dbReference>
<evidence type="ECO:0000259" key="3">
    <source>
        <dbReference type="PROSITE" id="PS50887"/>
    </source>
</evidence>
<evidence type="ECO:0000256" key="1">
    <source>
        <dbReference type="ARBA" id="ARBA00004167"/>
    </source>
</evidence>
<dbReference type="Gene3D" id="3.30.450.40">
    <property type="match status" value="1"/>
</dbReference>
<dbReference type="Proteomes" id="UP000192907">
    <property type="component" value="Unassembled WGS sequence"/>
</dbReference>
<dbReference type="FunFam" id="3.30.70.270:FF:000001">
    <property type="entry name" value="Diguanylate cyclase domain protein"/>
    <property type="match status" value="1"/>
</dbReference>
<dbReference type="EMBL" id="FWZT01000015">
    <property type="protein sequence ID" value="SMF49503.1"/>
    <property type="molecule type" value="Genomic_DNA"/>
</dbReference>